<dbReference type="RefSeq" id="WP_040446083.1">
    <property type="nucleotide sequence ID" value="NZ_QRKN01000001.1"/>
</dbReference>
<dbReference type="EMBL" id="QRKN01000001">
    <property type="protein sequence ID" value="RHI25401.1"/>
    <property type="molecule type" value="Genomic_DNA"/>
</dbReference>
<sequence length="163" mass="18788">MKLYDKNAVAKFLDMTPKNVERLTQKGILQTKQGNLYALAETNRAYIKYLRDRNPESQEAVDLNEERAKLTKTKRLNEELDLAVKKGELHRSEDIEKVMTAMLINFKSRLSAIPAEEADKLAAMTDKAKIFLYLNDKIKEALNELSDFEGMFKEEIKDEEGND</sequence>
<comment type="caution">
    <text evidence="1">The sequence shown here is derived from an EMBL/GenBank/DDBJ whole genome shotgun (WGS) entry which is preliminary data.</text>
</comment>
<proteinExistence type="predicted"/>
<evidence type="ECO:0000313" key="2">
    <source>
        <dbReference type="Proteomes" id="UP000285865"/>
    </source>
</evidence>
<gene>
    <name evidence="1" type="ORF">DW172_01535</name>
</gene>
<dbReference type="AlphaFoldDB" id="A0A414ZQ81"/>
<dbReference type="Proteomes" id="UP000285865">
    <property type="component" value="Unassembled WGS sequence"/>
</dbReference>
<protein>
    <recommendedName>
        <fullName evidence="3">Terminase small subunit</fullName>
    </recommendedName>
</protein>
<organism evidence="1 2">
    <name type="scientific">Agathobacter rectalis</name>
    <dbReference type="NCBI Taxonomy" id="39491"/>
    <lineage>
        <taxon>Bacteria</taxon>
        <taxon>Bacillati</taxon>
        <taxon>Bacillota</taxon>
        <taxon>Clostridia</taxon>
        <taxon>Lachnospirales</taxon>
        <taxon>Lachnospiraceae</taxon>
        <taxon>Agathobacter</taxon>
    </lineage>
</organism>
<name>A0A414ZQ81_9FIRM</name>
<evidence type="ECO:0000313" key="1">
    <source>
        <dbReference type="EMBL" id="RHI25401.1"/>
    </source>
</evidence>
<reference evidence="1 2" key="1">
    <citation type="submission" date="2018-08" db="EMBL/GenBank/DDBJ databases">
        <title>A genome reference for cultivated species of the human gut microbiota.</title>
        <authorList>
            <person name="Zou Y."/>
            <person name="Xue W."/>
            <person name="Luo G."/>
        </authorList>
    </citation>
    <scope>NUCLEOTIDE SEQUENCE [LARGE SCALE GENOMIC DNA]</scope>
    <source>
        <strain evidence="1 2">AM16-11</strain>
    </source>
</reference>
<accession>A0A414ZQ81</accession>
<evidence type="ECO:0008006" key="3">
    <source>
        <dbReference type="Google" id="ProtNLM"/>
    </source>
</evidence>